<dbReference type="PROSITE" id="PS50132">
    <property type="entry name" value="RGS"/>
    <property type="match status" value="1"/>
</dbReference>
<reference evidence="8 9" key="1">
    <citation type="journal article" date="2019" name="Sci. Rep.">
        <title>Comparative genomics of chytrid fungi reveal insights into the obligate biotrophic and pathogenic lifestyle of Synchytrium endobioticum.</title>
        <authorList>
            <person name="van de Vossenberg B.T.L.H."/>
            <person name="Warris S."/>
            <person name="Nguyen H.D.T."/>
            <person name="van Gent-Pelzer M.P.E."/>
            <person name="Joly D.L."/>
            <person name="van de Geest H.C."/>
            <person name="Bonants P.J.M."/>
            <person name="Smith D.S."/>
            <person name="Levesque C.A."/>
            <person name="van der Lee T.A.J."/>
        </authorList>
    </citation>
    <scope>NUCLEOTIDE SEQUENCE [LARGE SCALE GENOMIC DNA]</scope>
    <source>
        <strain evidence="8 9">JEL517</strain>
    </source>
</reference>
<proteinExistence type="inferred from homology"/>
<dbReference type="PROSITE" id="PS50195">
    <property type="entry name" value="PX"/>
    <property type="match status" value="1"/>
</dbReference>
<dbReference type="PANTHER" id="PTHR22775">
    <property type="entry name" value="SORTING NEXIN"/>
    <property type="match status" value="1"/>
</dbReference>
<dbReference type="SMART" id="SM00313">
    <property type="entry name" value="PXA"/>
    <property type="match status" value="1"/>
</dbReference>
<keyword evidence="4" id="KW-1133">Transmembrane helix</keyword>
<feature type="compositionally biased region" description="Pro residues" evidence="3">
    <location>
        <begin position="963"/>
        <end position="975"/>
    </location>
</feature>
<comment type="similarity">
    <text evidence="1">Belongs to the sorting nexin family.</text>
</comment>
<dbReference type="STRING" id="1806994.A0A507C594"/>
<dbReference type="Pfam" id="PF00615">
    <property type="entry name" value="RGS"/>
    <property type="match status" value="1"/>
</dbReference>
<dbReference type="SUPFAM" id="SSF64268">
    <property type="entry name" value="PX domain"/>
    <property type="match status" value="1"/>
</dbReference>
<feature type="compositionally biased region" description="Basic and acidic residues" evidence="3">
    <location>
        <begin position="814"/>
        <end position="823"/>
    </location>
</feature>
<dbReference type="GeneID" id="42005534"/>
<feature type="region of interest" description="Disordered" evidence="3">
    <location>
        <begin position="614"/>
        <end position="643"/>
    </location>
</feature>
<feature type="region of interest" description="Disordered" evidence="3">
    <location>
        <begin position="754"/>
        <end position="773"/>
    </location>
</feature>
<keyword evidence="4" id="KW-0812">Transmembrane</keyword>
<evidence type="ECO:0000256" key="4">
    <source>
        <dbReference type="SAM" id="Phobius"/>
    </source>
</evidence>
<feature type="compositionally biased region" description="Basic and acidic residues" evidence="3">
    <location>
        <begin position="1233"/>
        <end position="1248"/>
    </location>
</feature>
<evidence type="ECO:0008006" key="10">
    <source>
        <dbReference type="Google" id="ProtNLM"/>
    </source>
</evidence>
<dbReference type="InterPro" id="IPR001683">
    <property type="entry name" value="PX_dom"/>
</dbReference>
<comment type="caution">
    <text evidence="8">The sequence shown here is derived from an EMBL/GenBank/DDBJ whole genome shotgun (WGS) entry which is preliminary data.</text>
</comment>
<feature type="compositionally biased region" description="Polar residues" evidence="3">
    <location>
        <begin position="829"/>
        <end position="844"/>
    </location>
</feature>
<feature type="compositionally biased region" description="Polar residues" evidence="3">
    <location>
        <begin position="754"/>
        <end position="764"/>
    </location>
</feature>
<sequence length="1638" mass="180515">MADSNSNRRKSSVQLPRPPTMVVITSRIIRHPRLSTGLFVLLALLYHYSYLTKFLYYQLLILGSYTVLILVYPWWQLAGSNAATTKHHNIGLFPPTSFIPKADLQFKRKNSSANSPTRDKAVPSTPTTPLPARISTSRVKRAADNILSMVVRDFVSSWYTKASPDPSFPIHIESALRDAADAIYERCSAVDWDAFLTRRVMPLVTQHVADYRVATETMMHGGKKSTAAMIDVGGSLEADCQLARYFRNGNLHPAINTTPAPTIPLELAYLRRVVDCILPRLFSTNEVQSRLFSVLLREIIACRIIQPIVDSISDSDYWMQNIEIMADRIIQEQNLHNKIRESDEKLRTDDSIDNQQESDYAPTFDGFLKKIKKCNDLSEALQMRDALVTDIRSRNKEIEGMASDDVVHGMLVRDRRSYINQLNQALSRIEKRIEALGGSAKKSGDGGEQQRSSRPGLINLLEEPYLSYFMEHMEQEGRVQYLRFWLSVDGLRFHLKPSNATSSGSLEVTDWRVLADDVRALYNSYLGDQAPAKVELINQGLVKEVEDLIAELDERATQAALSKGASVRTPPLILSPIFRAQSDVWTTLESHDLPSFLTSQRYIKFSNQVAQASPVRKKRTMVSLRRSPKEKQNNMSSSLDVLAQPKPLAEYGLGRSSSLTEIPTYGENSNGSRSPTSNIQNNKSTSDLVSLSEILSSPDIVARSFTETSSENRNSGEASEPGRDARGKKKRLTAELKQAFKNTVSVLRPAWERGQQSVRGNSPTRLEFDSDADLPSVVNGGQDVEDELQSVVNSTEPTFGLPSLLKNRRRTSMMRRENSDKAVGRVVDSSASGKSTDYPSTTQDYAAMPPPFSPTSPTNFESDENDVDVDGRAGAFSQLKRKGREAARQLSPGKIFRRNTKNSRSSSSPSPSRPPMISNADALRESPEPVPESIDDLSRNNSSSSKALGVENDEPSGSSAPMTPSPGFPRPPRPITPSGDSALVEEASAGTTSEEDEGVQTRDSPPLLDDSDQDDGAGGGGESGNEEDVDDDDDETNASGGLTAGGGTSSSSYGTRNIIAGDSQSPPPLLFTTVVDGFDLPPIIPPPPHAVELSIKIAQLMVELGEIQGKIKDAEESGHLRQTIRDMRDWEGFLKEQESAARVAMRDLEAKELENFLLPGRIFVTVTDVLRRETGGRDRIGKPYAYQFQVHRQPSDRDESGWGLERTSEDLNKLHQTLRSRFPTLMTGIKPPRVSERRQDGRVAQRDSQDEILKNKVKAYLETLLRYPELCRSNEFRNFMASESIAGCLLALSSGDKKTGRRGVKLSPIYKRPFPFMFQPRADDTSSINSNNAPESAFKDSRSEPYTPSKADYLSVKVPDTASGTSPVQSQSGASSAGPAGVPSSSFAGVSGSAPSSTTQSTPQQPYRTDRLGSMTDAMPPDSDLENTKAMAAVMDLLCELFELRDRSNWFRRQAIGIAIQTLFSKNLEKRMSEALSWALSDDSLAGHLDVLTNSLWPGGVWWAWASPTPTPTAGSTQQPSTILSSSSTAYNSSTYTNTTSSTNTNNTTSSSNTAASNSAIRSKEQRAKTQYAAEVKLQRLLPELVGAVVGRTNARKGAMRLCQVFQNGRLDRELAYRLLDAFIDVVFPGTYVEEDKK</sequence>
<evidence type="ECO:0000256" key="3">
    <source>
        <dbReference type="SAM" id="MobiDB-lite"/>
    </source>
</evidence>
<feature type="compositionally biased region" description="Polar residues" evidence="3">
    <location>
        <begin position="1325"/>
        <end position="1334"/>
    </location>
</feature>
<dbReference type="PANTHER" id="PTHR22775:SF3">
    <property type="entry name" value="SORTING NEXIN-13"/>
    <property type="match status" value="1"/>
</dbReference>
<feature type="compositionally biased region" description="Low complexity" evidence="3">
    <location>
        <begin position="1395"/>
        <end position="1406"/>
    </location>
</feature>
<dbReference type="SUPFAM" id="SSF48097">
    <property type="entry name" value="Regulator of G-protein signaling, RGS"/>
    <property type="match status" value="1"/>
</dbReference>
<feature type="region of interest" description="Disordered" evidence="3">
    <location>
        <begin position="705"/>
        <end position="730"/>
    </location>
</feature>
<dbReference type="Pfam" id="PF02194">
    <property type="entry name" value="PXA"/>
    <property type="match status" value="1"/>
</dbReference>
<organism evidence="8 9">
    <name type="scientific">Synchytrium microbalum</name>
    <dbReference type="NCBI Taxonomy" id="1806994"/>
    <lineage>
        <taxon>Eukaryota</taxon>
        <taxon>Fungi</taxon>
        <taxon>Fungi incertae sedis</taxon>
        <taxon>Chytridiomycota</taxon>
        <taxon>Chytridiomycota incertae sedis</taxon>
        <taxon>Chytridiomycetes</taxon>
        <taxon>Synchytriales</taxon>
        <taxon>Synchytriaceae</taxon>
        <taxon>Synchytrium</taxon>
    </lineage>
</organism>
<feature type="region of interest" description="Disordered" evidence="3">
    <location>
        <begin position="1320"/>
        <end position="1346"/>
    </location>
</feature>
<evidence type="ECO:0000313" key="9">
    <source>
        <dbReference type="Proteomes" id="UP000319731"/>
    </source>
</evidence>
<dbReference type="InterPro" id="IPR003114">
    <property type="entry name" value="Phox_assoc"/>
</dbReference>
<feature type="domain" description="PX" evidence="6">
    <location>
        <begin position="1164"/>
        <end position="1287"/>
    </location>
</feature>
<dbReference type="RefSeq" id="XP_031023783.1">
    <property type="nucleotide sequence ID" value="XM_031170237.1"/>
</dbReference>
<feature type="compositionally biased region" description="Acidic residues" evidence="3">
    <location>
        <begin position="1024"/>
        <end position="1036"/>
    </location>
</feature>
<dbReference type="GO" id="GO:0035091">
    <property type="term" value="F:phosphatidylinositol binding"/>
    <property type="evidence" value="ECO:0007669"/>
    <property type="project" value="InterPro"/>
</dbReference>
<keyword evidence="2" id="KW-0175">Coiled coil</keyword>
<evidence type="ECO:0000256" key="1">
    <source>
        <dbReference type="ARBA" id="ARBA00010883"/>
    </source>
</evidence>
<feature type="region of interest" description="Disordered" evidence="3">
    <location>
        <begin position="1229"/>
        <end position="1248"/>
    </location>
</feature>
<name>A0A507C594_9FUNG</name>
<dbReference type="Gene3D" id="1.10.167.10">
    <property type="entry name" value="Regulator of G-protein Signalling 4, domain 2"/>
    <property type="match status" value="1"/>
</dbReference>
<dbReference type="InterPro" id="IPR016137">
    <property type="entry name" value="RGS"/>
</dbReference>
<accession>A0A507C594</accession>
<dbReference type="InterPro" id="IPR044926">
    <property type="entry name" value="RGS_subdomain_2"/>
</dbReference>
<dbReference type="InterPro" id="IPR036871">
    <property type="entry name" value="PX_dom_sf"/>
</dbReference>
<dbReference type="Gene3D" id="3.30.1520.10">
    <property type="entry name" value="Phox-like domain"/>
    <property type="match status" value="1"/>
</dbReference>
<evidence type="ECO:0000259" key="6">
    <source>
        <dbReference type="PROSITE" id="PS50195"/>
    </source>
</evidence>
<dbReference type="SMART" id="SM00315">
    <property type="entry name" value="RGS"/>
    <property type="match status" value="1"/>
</dbReference>
<dbReference type="Pfam" id="PF08628">
    <property type="entry name" value="Nexin_C"/>
    <property type="match status" value="1"/>
</dbReference>
<feature type="transmembrane region" description="Helical" evidence="4">
    <location>
        <begin position="55"/>
        <end position="75"/>
    </location>
</feature>
<dbReference type="PROSITE" id="PS51207">
    <property type="entry name" value="PXA"/>
    <property type="match status" value="1"/>
</dbReference>
<feature type="compositionally biased region" description="Low complexity" evidence="3">
    <location>
        <begin position="1534"/>
        <end position="1560"/>
    </location>
</feature>
<keyword evidence="9" id="KW-1185">Reference proteome</keyword>
<feature type="domain" description="RGS" evidence="5">
    <location>
        <begin position="468"/>
        <end position="606"/>
    </location>
</feature>
<gene>
    <name evidence="8" type="ORF">SmJEL517_g04309</name>
</gene>
<feature type="region of interest" description="Disordered" evidence="3">
    <location>
        <begin position="1534"/>
        <end position="1566"/>
    </location>
</feature>
<feature type="compositionally biased region" description="Low complexity" evidence="3">
    <location>
        <begin position="1366"/>
        <end position="1386"/>
    </location>
</feature>
<dbReference type="InterPro" id="IPR013937">
    <property type="entry name" value="Sorting_nexin_C"/>
</dbReference>
<feature type="domain" description="PXA" evidence="7">
    <location>
        <begin position="136"/>
        <end position="330"/>
    </location>
</feature>
<evidence type="ECO:0000259" key="5">
    <source>
        <dbReference type="PROSITE" id="PS50132"/>
    </source>
</evidence>
<feature type="coiled-coil region" evidence="2">
    <location>
        <begin position="1097"/>
        <end position="1154"/>
    </location>
</feature>
<feature type="compositionally biased region" description="Polar residues" evidence="3">
    <location>
        <begin position="705"/>
        <end position="717"/>
    </location>
</feature>
<dbReference type="InterPro" id="IPR036305">
    <property type="entry name" value="RGS_sf"/>
</dbReference>
<feature type="region of interest" description="Disordered" evidence="3">
    <location>
        <begin position="659"/>
        <end position="685"/>
    </location>
</feature>
<protein>
    <recommendedName>
        <fullName evidence="10">PXA domain-containing protein</fullName>
    </recommendedName>
</protein>
<keyword evidence="4" id="KW-0472">Membrane</keyword>
<evidence type="ECO:0000313" key="8">
    <source>
        <dbReference type="EMBL" id="TPX32605.1"/>
    </source>
</evidence>
<evidence type="ECO:0000259" key="7">
    <source>
        <dbReference type="PROSITE" id="PS51207"/>
    </source>
</evidence>
<dbReference type="OrthoDB" id="120967at2759"/>
<feature type="region of interest" description="Disordered" evidence="3">
    <location>
        <begin position="813"/>
        <end position="1065"/>
    </location>
</feature>
<evidence type="ECO:0000256" key="2">
    <source>
        <dbReference type="SAM" id="Coils"/>
    </source>
</evidence>
<dbReference type="Proteomes" id="UP000319731">
    <property type="component" value="Unassembled WGS sequence"/>
</dbReference>
<dbReference type="EMBL" id="QEAO01000028">
    <property type="protein sequence ID" value="TPX32605.1"/>
    <property type="molecule type" value="Genomic_DNA"/>
</dbReference>
<feature type="region of interest" description="Disordered" evidence="3">
    <location>
        <begin position="109"/>
        <end position="134"/>
    </location>
</feature>
<feature type="region of interest" description="Disordered" evidence="3">
    <location>
        <begin position="1358"/>
        <end position="1422"/>
    </location>
</feature>